<sequence length="430" mass="47441">MTFENTSDVEGIVVWNFGNGSRGKGESASAEYPFAGTYNISMTLYAEGGSATKQYSLVVEEDDLSLLEHPMYTALTGGAENVDGKTWVFDQYNPGHFGVGPVDDVAPVWWAAGPNDKLESSLYTQTFTFKQVGVELDWNNNGYVYTNGAGLDGLAAMGYTNSVVPPDGDFDVEFSPADSYNFSLNTTDSVLTLTDGAFMGHYTGSSTYEIITLTETEMYLKVRSSAEPGNGWWYRFVPEELNVAPVIPLKEVPLVEDFEGDDLSVVFATEAMGDFTAAGYQNPAPVPINPSSKVYLYQKKAGEFYSNISFVADGYKFDLSEQNQITLKVYMPSYNDYSTENNVAGSWIANKVLQSSIAVKLQNDDLGGNAWSTQTEILMTELEKDKWLELTFDFSGVADREDYNKILIQFGTEGHDGGGIFFFDDFTFHN</sequence>
<evidence type="ECO:0000259" key="1">
    <source>
        <dbReference type="PROSITE" id="PS50093"/>
    </source>
</evidence>
<dbReference type="Gene3D" id="2.60.120.260">
    <property type="entry name" value="Galactose-binding domain-like"/>
    <property type="match status" value="1"/>
</dbReference>
<dbReference type="EMBL" id="BAZW01000004">
    <property type="protein sequence ID" value="GAO28810.1"/>
    <property type="molecule type" value="Genomic_DNA"/>
</dbReference>
<proteinExistence type="predicted"/>
<dbReference type="AlphaFoldDB" id="A0A0E9LVB2"/>
<evidence type="ECO:0000313" key="3">
    <source>
        <dbReference type="Proteomes" id="UP000032900"/>
    </source>
</evidence>
<dbReference type="SUPFAM" id="SSF49299">
    <property type="entry name" value="PKD domain"/>
    <property type="match status" value="1"/>
</dbReference>
<dbReference type="PROSITE" id="PS50093">
    <property type="entry name" value="PKD"/>
    <property type="match status" value="1"/>
</dbReference>
<protein>
    <submittedName>
        <fullName evidence="2">Beta-glucanase</fullName>
    </submittedName>
</protein>
<keyword evidence="3" id="KW-1185">Reference proteome</keyword>
<reference evidence="2 3" key="1">
    <citation type="journal article" date="2015" name="Microbes Environ.">
        <title>Distribution and evolution of nitrogen fixation genes in the phylum bacteroidetes.</title>
        <authorList>
            <person name="Inoue J."/>
            <person name="Oshima K."/>
            <person name="Suda W."/>
            <person name="Sakamoto M."/>
            <person name="Iino T."/>
            <person name="Noda S."/>
            <person name="Hongoh Y."/>
            <person name="Hattori M."/>
            <person name="Ohkuma M."/>
        </authorList>
    </citation>
    <scope>NUCLEOTIDE SEQUENCE [LARGE SCALE GENOMIC DNA]</scope>
    <source>
        <strain evidence="2">JCM 15548</strain>
    </source>
</reference>
<feature type="domain" description="PKD" evidence="1">
    <location>
        <begin position="15"/>
        <end position="66"/>
    </location>
</feature>
<organism evidence="2 3">
    <name type="scientific">Geofilum rubicundum JCM 15548</name>
    <dbReference type="NCBI Taxonomy" id="1236989"/>
    <lineage>
        <taxon>Bacteria</taxon>
        <taxon>Pseudomonadati</taxon>
        <taxon>Bacteroidota</taxon>
        <taxon>Bacteroidia</taxon>
        <taxon>Marinilabiliales</taxon>
        <taxon>Marinilabiliaceae</taxon>
        <taxon>Geofilum</taxon>
    </lineage>
</organism>
<evidence type="ECO:0000313" key="2">
    <source>
        <dbReference type="EMBL" id="GAO28810.1"/>
    </source>
</evidence>
<dbReference type="InterPro" id="IPR013783">
    <property type="entry name" value="Ig-like_fold"/>
</dbReference>
<dbReference type="InterPro" id="IPR000601">
    <property type="entry name" value="PKD_dom"/>
</dbReference>
<dbReference type="Gene3D" id="2.60.40.10">
    <property type="entry name" value="Immunoglobulins"/>
    <property type="match status" value="1"/>
</dbReference>
<dbReference type="STRING" id="1236989.JCM15548_1941"/>
<dbReference type="InterPro" id="IPR035986">
    <property type="entry name" value="PKD_dom_sf"/>
</dbReference>
<dbReference type="Proteomes" id="UP000032900">
    <property type="component" value="Unassembled WGS sequence"/>
</dbReference>
<gene>
    <name evidence="2" type="ORF">JCM15548_1941</name>
</gene>
<name>A0A0E9LVB2_9BACT</name>
<comment type="caution">
    <text evidence="2">The sequence shown here is derived from an EMBL/GenBank/DDBJ whole genome shotgun (WGS) entry which is preliminary data.</text>
</comment>
<accession>A0A0E9LVB2</accession>